<sequence length="269" mass="29288">MPELGDLAINLIASVIAGTAVFVWQLLRRRRHRQRRRRFFGLDTRRSCVVYMPRHASATSALSVHQRDTAAAVEIASATRECGAEIELILPSPDQRVPQRQLGSDAEFTIGGPEANPRMAAHLETFLPGLSMDPYATSANLAIRVGDATFAQQPGKAEHVAVAKIVTADGAPVFALCGQTAISNHAAARYLCRDYRSLMRRYGTSGRFCLVLKVVNPWAYGERKIELVADVTEDAFTAAPRNETTRGEVSKRHAVADLDGPGEPLSPPS</sequence>
<comment type="caution">
    <text evidence="3">The sequence shown here is derived from an EMBL/GenBank/DDBJ whole genome shotgun (WGS) entry which is preliminary data.</text>
</comment>
<organism evidence="3 4">
    <name type="scientific">Tamaricihabitans halophyticus</name>
    <dbReference type="NCBI Taxonomy" id="1262583"/>
    <lineage>
        <taxon>Bacteria</taxon>
        <taxon>Bacillati</taxon>
        <taxon>Actinomycetota</taxon>
        <taxon>Actinomycetes</taxon>
        <taxon>Pseudonocardiales</taxon>
        <taxon>Pseudonocardiaceae</taxon>
        <taxon>Tamaricihabitans</taxon>
    </lineage>
</organism>
<name>A0A4R2Q9L1_9PSEU</name>
<keyword evidence="2" id="KW-1133">Transmembrane helix</keyword>
<evidence type="ECO:0000313" key="3">
    <source>
        <dbReference type="EMBL" id="TCP43455.1"/>
    </source>
</evidence>
<feature type="compositionally biased region" description="Basic and acidic residues" evidence="1">
    <location>
        <begin position="243"/>
        <end position="256"/>
    </location>
</feature>
<dbReference type="RefSeq" id="WP_207894788.1">
    <property type="nucleotide sequence ID" value="NZ_SLXQ01000022.1"/>
</dbReference>
<proteinExistence type="predicted"/>
<keyword evidence="2" id="KW-0472">Membrane</keyword>
<feature type="transmembrane region" description="Helical" evidence="2">
    <location>
        <begin position="7"/>
        <end position="27"/>
    </location>
</feature>
<protein>
    <recommendedName>
        <fullName evidence="5">Secreted protein</fullName>
    </recommendedName>
</protein>
<dbReference type="AlphaFoldDB" id="A0A4R2Q9L1"/>
<feature type="region of interest" description="Disordered" evidence="1">
    <location>
        <begin position="239"/>
        <end position="269"/>
    </location>
</feature>
<accession>A0A4R2Q9L1</accession>
<evidence type="ECO:0000256" key="2">
    <source>
        <dbReference type="SAM" id="Phobius"/>
    </source>
</evidence>
<evidence type="ECO:0000313" key="4">
    <source>
        <dbReference type="Proteomes" id="UP000294911"/>
    </source>
</evidence>
<keyword evidence="2" id="KW-0812">Transmembrane</keyword>
<keyword evidence="4" id="KW-1185">Reference proteome</keyword>
<evidence type="ECO:0008006" key="5">
    <source>
        <dbReference type="Google" id="ProtNLM"/>
    </source>
</evidence>
<dbReference type="EMBL" id="SLXQ01000022">
    <property type="protein sequence ID" value="TCP43455.1"/>
    <property type="molecule type" value="Genomic_DNA"/>
</dbReference>
<reference evidence="3 4" key="1">
    <citation type="submission" date="2019-03" db="EMBL/GenBank/DDBJ databases">
        <title>Genomic Encyclopedia of Type Strains, Phase IV (KMG-IV): sequencing the most valuable type-strain genomes for metagenomic binning, comparative biology and taxonomic classification.</title>
        <authorList>
            <person name="Goeker M."/>
        </authorList>
    </citation>
    <scope>NUCLEOTIDE SEQUENCE [LARGE SCALE GENOMIC DNA]</scope>
    <source>
        <strain evidence="3 4">DSM 45765</strain>
    </source>
</reference>
<gene>
    <name evidence="3" type="ORF">EV191_12269</name>
</gene>
<dbReference type="Proteomes" id="UP000294911">
    <property type="component" value="Unassembled WGS sequence"/>
</dbReference>
<evidence type="ECO:0000256" key="1">
    <source>
        <dbReference type="SAM" id="MobiDB-lite"/>
    </source>
</evidence>